<evidence type="ECO:0008006" key="3">
    <source>
        <dbReference type="Google" id="ProtNLM"/>
    </source>
</evidence>
<evidence type="ECO:0000313" key="2">
    <source>
        <dbReference type="Proteomes" id="UP000285430"/>
    </source>
</evidence>
<dbReference type="AlphaFoldDB" id="A0A418EWD6"/>
<evidence type="ECO:0000313" key="1">
    <source>
        <dbReference type="EMBL" id="RHZ20050.1"/>
    </source>
</evidence>
<organism evidence="1 2">
    <name type="scientific">Aphanomyces astaci</name>
    <name type="common">Crayfish plague agent</name>
    <dbReference type="NCBI Taxonomy" id="112090"/>
    <lineage>
        <taxon>Eukaryota</taxon>
        <taxon>Sar</taxon>
        <taxon>Stramenopiles</taxon>
        <taxon>Oomycota</taxon>
        <taxon>Saprolegniomycetes</taxon>
        <taxon>Saprolegniales</taxon>
        <taxon>Verrucalvaceae</taxon>
        <taxon>Aphanomyces</taxon>
    </lineage>
</organism>
<accession>A0A418EWD6</accession>
<reference evidence="1 2" key="1">
    <citation type="submission" date="2018-08" db="EMBL/GenBank/DDBJ databases">
        <title>Aphanomyces genome sequencing and annotation.</title>
        <authorList>
            <person name="Minardi D."/>
            <person name="Oidtmann B."/>
            <person name="Van Der Giezen M."/>
            <person name="Studholme D.J."/>
        </authorList>
    </citation>
    <scope>NUCLEOTIDE SEQUENCE [LARGE SCALE GENOMIC DNA]</scope>
    <source>
        <strain evidence="1 2">Da</strain>
    </source>
</reference>
<sequence>MFRSHLDQYTQALAKDNYADTINNNGELFREHLSLWVVLVDKGYIGLAASARAIHPKKAVSGALDRFDMDRNKEVSSDHVVVENFFGWVCLLWKVSYATFVWGQKLYDDIQRFTFALTNFHVALMPLCLEDNATIVLSWHTQQEHGS</sequence>
<gene>
    <name evidence="1" type="ORF">DYB37_006445</name>
</gene>
<dbReference type="VEuPathDB" id="FungiDB:H257_11110"/>
<dbReference type="EMBL" id="QUTH01003340">
    <property type="protein sequence ID" value="RHZ20050.1"/>
    <property type="molecule type" value="Genomic_DNA"/>
</dbReference>
<comment type="caution">
    <text evidence="1">The sequence shown here is derived from an EMBL/GenBank/DDBJ whole genome shotgun (WGS) entry which is preliminary data.</text>
</comment>
<dbReference type="Proteomes" id="UP000285430">
    <property type="component" value="Unassembled WGS sequence"/>
</dbReference>
<protein>
    <recommendedName>
        <fullName evidence="3">DDE Tnp4 domain-containing protein</fullName>
    </recommendedName>
</protein>
<proteinExistence type="predicted"/>
<name>A0A418EWD6_APHAT</name>